<dbReference type="InterPro" id="IPR036047">
    <property type="entry name" value="F-box-like_dom_sf"/>
</dbReference>
<feature type="compositionally biased region" description="Basic and acidic residues" evidence="1">
    <location>
        <begin position="92"/>
        <end position="143"/>
    </location>
</feature>
<feature type="compositionally biased region" description="Pro residues" evidence="1">
    <location>
        <begin position="208"/>
        <end position="220"/>
    </location>
</feature>
<feature type="domain" description="F-box" evidence="2">
    <location>
        <begin position="236"/>
        <end position="282"/>
    </location>
</feature>
<reference evidence="3" key="1">
    <citation type="submission" date="2021-10" db="EMBL/GenBank/DDBJ databases">
        <authorList>
            <person name="Piombo E."/>
        </authorList>
    </citation>
    <scope>NUCLEOTIDE SEQUENCE</scope>
</reference>
<accession>A0A9N9V858</accession>
<proteinExistence type="predicted"/>
<dbReference type="SUPFAM" id="SSF81383">
    <property type="entry name" value="F-box domain"/>
    <property type="match status" value="1"/>
</dbReference>
<evidence type="ECO:0000313" key="4">
    <source>
        <dbReference type="Proteomes" id="UP000696573"/>
    </source>
</evidence>
<dbReference type="EMBL" id="CABFNQ020000652">
    <property type="protein sequence ID" value="CAH0021150.1"/>
    <property type="molecule type" value="Genomic_DNA"/>
</dbReference>
<keyword evidence="4" id="KW-1185">Reference proteome</keyword>
<protein>
    <recommendedName>
        <fullName evidence="2">F-box domain-containing protein</fullName>
    </recommendedName>
</protein>
<evidence type="ECO:0000256" key="1">
    <source>
        <dbReference type="SAM" id="MobiDB-lite"/>
    </source>
</evidence>
<evidence type="ECO:0000259" key="2">
    <source>
        <dbReference type="PROSITE" id="PS50181"/>
    </source>
</evidence>
<sequence length="521" mass="59141">MSGQKYPLDLLGESGIMGEFHEFLDSELSFQLFDLLTKRNKQKFESLPGPESCQKQEVPVLCRGGRTSDTTQDMHLDHPPSYSLVGGAEGSASRRDDERGPVEDSASRKNDERGLVEDSASRKNDERGPVEDSAFRKDDERAVSPHVQITASPKKSRHWWRSLLGSRSKKHHDPLQPTSSFLEPHEPPQPTTSFPERRDPPQLRATFPDPPQYSPMPPKAQGPRRIYERTDRQRQESPIFKLPKPVLIKIMMGLTPISLWSIRQASALFRTLFDDRQFYSFHDKVGLYDVHIKFSTGIMSREERREASAMLQPRKEVEHWCTACTRVRLLGEFEPAVIKLRELRFCNACGERHAGIFFPQESIERGDENLVCIGRLGKWELCSHMEPIMWDSLKDILSVPNIEKYGGCPHPEHQRCSKKGSAKYSSFPRMLLIRWLPPNDSHTTIKIGWDLPLLDIDSRDPPSTAGIRRTLQQLIVGGALRNHKTCPHMADRKALSDFISAAACSLGRLVNAHVPGTGNNF</sequence>
<gene>
    <name evidence="3" type="ORF">CRHIZ90672A_00013369</name>
</gene>
<dbReference type="AlphaFoldDB" id="A0A9N9V858"/>
<dbReference type="PROSITE" id="PS50181">
    <property type="entry name" value="FBOX"/>
    <property type="match status" value="1"/>
</dbReference>
<evidence type="ECO:0000313" key="3">
    <source>
        <dbReference type="EMBL" id="CAH0021150.1"/>
    </source>
</evidence>
<organism evidence="3 4">
    <name type="scientific">Clonostachys rhizophaga</name>
    <dbReference type="NCBI Taxonomy" id="160324"/>
    <lineage>
        <taxon>Eukaryota</taxon>
        <taxon>Fungi</taxon>
        <taxon>Dikarya</taxon>
        <taxon>Ascomycota</taxon>
        <taxon>Pezizomycotina</taxon>
        <taxon>Sordariomycetes</taxon>
        <taxon>Hypocreomycetidae</taxon>
        <taxon>Hypocreales</taxon>
        <taxon>Bionectriaceae</taxon>
        <taxon>Clonostachys</taxon>
    </lineage>
</organism>
<feature type="region of interest" description="Disordered" evidence="1">
    <location>
        <begin position="44"/>
        <end position="235"/>
    </location>
</feature>
<name>A0A9N9V858_9HYPO</name>
<dbReference type="OrthoDB" id="3219396at2759"/>
<dbReference type="Proteomes" id="UP000696573">
    <property type="component" value="Unassembled WGS sequence"/>
</dbReference>
<dbReference type="InterPro" id="IPR001810">
    <property type="entry name" value="F-box_dom"/>
</dbReference>
<feature type="compositionally biased region" description="Basic and acidic residues" evidence="1">
    <location>
        <begin position="225"/>
        <end position="235"/>
    </location>
</feature>
<comment type="caution">
    <text evidence="3">The sequence shown here is derived from an EMBL/GenBank/DDBJ whole genome shotgun (WGS) entry which is preliminary data.</text>
</comment>